<reference evidence="2" key="3">
    <citation type="journal article" date="2017" name="Nature">
        <title>Genome sequence of the progenitor of the wheat D genome Aegilops tauschii.</title>
        <authorList>
            <person name="Luo M.C."/>
            <person name="Gu Y.Q."/>
            <person name="Puiu D."/>
            <person name="Wang H."/>
            <person name="Twardziok S.O."/>
            <person name="Deal K.R."/>
            <person name="Huo N."/>
            <person name="Zhu T."/>
            <person name="Wang L."/>
            <person name="Wang Y."/>
            <person name="McGuire P.E."/>
            <person name="Liu S."/>
            <person name="Long H."/>
            <person name="Ramasamy R.K."/>
            <person name="Rodriguez J.C."/>
            <person name="Van S.L."/>
            <person name="Yuan L."/>
            <person name="Wang Z."/>
            <person name="Xia Z."/>
            <person name="Xiao L."/>
            <person name="Anderson O.D."/>
            <person name="Ouyang S."/>
            <person name="Liang Y."/>
            <person name="Zimin A.V."/>
            <person name="Pertea G."/>
            <person name="Qi P."/>
            <person name="Bennetzen J.L."/>
            <person name="Dai X."/>
            <person name="Dawson M.W."/>
            <person name="Muller H.G."/>
            <person name="Kugler K."/>
            <person name="Rivarola-Duarte L."/>
            <person name="Spannagl M."/>
            <person name="Mayer K.F.X."/>
            <person name="Lu F.H."/>
            <person name="Bevan M.W."/>
            <person name="Leroy P."/>
            <person name="Li P."/>
            <person name="You F.M."/>
            <person name="Sun Q."/>
            <person name="Liu Z."/>
            <person name="Lyons E."/>
            <person name="Wicker T."/>
            <person name="Salzberg S.L."/>
            <person name="Devos K.M."/>
            <person name="Dvorak J."/>
        </authorList>
    </citation>
    <scope>NUCLEOTIDE SEQUENCE [LARGE SCALE GENOMIC DNA]</scope>
    <source>
        <strain evidence="2">cv. AL8/78</strain>
    </source>
</reference>
<keyword evidence="1" id="KW-1133">Transmembrane helix</keyword>
<sequence>MILCLIGVDIMHCTTFASLHRAISSGCLDPLSLCLRIIVQAFAAMTSALCLMFKLLFVLQELEKR</sequence>
<reference evidence="2" key="5">
    <citation type="journal article" date="2021" name="G3 (Bethesda)">
        <title>Aegilops tauschii genome assembly Aet v5.0 features greater sequence contiguity and improved annotation.</title>
        <authorList>
            <person name="Wang L."/>
            <person name="Zhu T."/>
            <person name="Rodriguez J.C."/>
            <person name="Deal K.R."/>
            <person name="Dubcovsky J."/>
            <person name="McGuire P.E."/>
            <person name="Lux T."/>
            <person name="Spannagl M."/>
            <person name="Mayer K.F.X."/>
            <person name="Baldrich P."/>
            <person name="Meyers B.C."/>
            <person name="Huo N."/>
            <person name="Gu Y.Q."/>
            <person name="Zhou H."/>
            <person name="Devos K.M."/>
            <person name="Bennetzen J.L."/>
            <person name="Unver T."/>
            <person name="Budak H."/>
            <person name="Gulick P.J."/>
            <person name="Galiba G."/>
            <person name="Kalapos B."/>
            <person name="Nelson D.R."/>
            <person name="Li P."/>
            <person name="You F.M."/>
            <person name="Luo M.C."/>
            <person name="Dvorak J."/>
        </authorList>
    </citation>
    <scope>NUCLEOTIDE SEQUENCE [LARGE SCALE GENOMIC DNA]</scope>
    <source>
        <strain evidence="2">cv. AL8/78</strain>
    </source>
</reference>
<dbReference type="Gramene" id="AET7Gv20652300.18">
    <property type="protein sequence ID" value="AET7Gv20652300.18"/>
    <property type="gene ID" value="AET7Gv20652300"/>
</dbReference>
<dbReference type="Proteomes" id="UP000015105">
    <property type="component" value="Chromosome 7D"/>
</dbReference>
<accession>A0A453RNY6</accession>
<reference evidence="3" key="2">
    <citation type="journal article" date="2017" name="Nat. Plants">
        <title>The Aegilops tauschii genome reveals multiple impacts of transposons.</title>
        <authorList>
            <person name="Zhao G."/>
            <person name="Zou C."/>
            <person name="Li K."/>
            <person name="Wang K."/>
            <person name="Li T."/>
            <person name="Gao L."/>
            <person name="Zhang X."/>
            <person name="Wang H."/>
            <person name="Yang Z."/>
            <person name="Liu X."/>
            <person name="Jiang W."/>
            <person name="Mao L."/>
            <person name="Kong X."/>
            <person name="Jiao Y."/>
            <person name="Jia J."/>
        </authorList>
    </citation>
    <scope>NUCLEOTIDE SEQUENCE [LARGE SCALE GENOMIC DNA]</scope>
    <source>
        <strain evidence="3">cv. AL8/78</strain>
    </source>
</reference>
<dbReference type="AlphaFoldDB" id="A0A453RNY6"/>
<reference evidence="2" key="4">
    <citation type="submission" date="2019-03" db="UniProtKB">
        <authorList>
            <consortium name="EnsemblPlants"/>
        </authorList>
    </citation>
    <scope>IDENTIFICATION</scope>
</reference>
<reference evidence="3" key="1">
    <citation type="journal article" date="2014" name="Science">
        <title>Ancient hybridizations among the ancestral genomes of bread wheat.</title>
        <authorList>
            <consortium name="International Wheat Genome Sequencing Consortium,"/>
            <person name="Marcussen T."/>
            <person name="Sandve S.R."/>
            <person name="Heier L."/>
            <person name="Spannagl M."/>
            <person name="Pfeifer M."/>
            <person name="Jakobsen K.S."/>
            <person name="Wulff B.B."/>
            <person name="Steuernagel B."/>
            <person name="Mayer K.F."/>
            <person name="Olsen O.A."/>
        </authorList>
    </citation>
    <scope>NUCLEOTIDE SEQUENCE [LARGE SCALE GENOMIC DNA]</scope>
    <source>
        <strain evidence="3">cv. AL8/78</strain>
    </source>
</reference>
<evidence type="ECO:0000313" key="2">
    <source>
        <dbReference type="EnsemblPlants" id="AET7Gv20652300.18"/>
    </source>
</evidence>
<dbReference type="EnsemblPlants" id="AET7Gv20652300.18">
    <property type="protein sequence ID" value="AET7Gv20652300.18"/>
    <property type="gene ID" value="AET7Gv20652300"/>
</dbReference>
<feature type="transmembrane region" description="Helical" evidence="1">
    <location>
        <begin position="37"/>
        <end position="59"/>
    </location>
</feature>
<name>A0A453RNY6_AEGTS</name>
<keyword evidence="1" id="KW-0812">Transmembrane</keyword>
<evidence type="ECO:0000313" key="3">
    <source>
        <dbReference type="Proteomes" id="UP000015105"/>
    </source>
</evidence>
<keyword evidence="3" id="KW-1185">Reference proteome</keyword>
<dbReference type="EnsemblPlants" id="AET7Gv20652300.16">
    <property type="protein sequence ID" value="AET7Gv20652300.16"/>
    <property type="gene ID" value="AET7Gv20652300"/>
</dbReference>
<organism evidence="2 3">
    <name type="scientific">Aegilops tauschii subsp. strangulata</name>
    <name type="common">Goatgrass</name>
    <dbReference type="NCBI Taxonomy" id="200361"/>
    <lineage>
        <taxon>Eukaryota</taxon>
        <taxon>Viridiplantae</taxon>
        <taxon>Streptophyta</taxon>
        <taxon>Embryophyta</taxon>
        <taxon>Tracheophyta</taxon>
        <taxon>Spermatophyta</taxon>
        <taxon>Magnoliopsida</taxon>
        <taxon>Liliopsida</taxon>
        <taxon>Poales</taxon>
        <taxon>Poaceae</taxon>
        <taxon>BOP clade</taxon>
        <taxon>Pooideae</taxon>
        <taxon>Triticodae</taxon>
        <taxon>Triticeae</taxon>
        <taxon>Triticinae</taxon>
        <taxon>Aegilops</taxon>
    </lineage>
</organism>
<keyword evidence="1" id="KW-0472">Membrane</keyword>
<dbReference type="Gramene" id="AET7Gv20652300.16">
    <property type="protein sequence ID" value="AET7Gv20652300.16"/>
    <property type="gene ID" value="AET7Gv20652300"/>
</dbReference>
<proteinExistence type="predicted"/>
<protein>
    <submittedName>
        <fullName evidence="2">Uncharacterized protein</fullName>
    </submittedName>
</protein>
<evidence type="ECO:0000256" key="1">
    <source>
        <dbReference type="SAM" id="Phobius"/>
    </source>
</evidence>